<gene>
    <name evidence="2" type="ORF">GCM10010466_13710</name>
</gene>
<proteinExistence type="predicted"/>
<feature type="region of interest" description="Disordered" evidence="1">
    <location>
        <begin position="1"/>
        <end position="20"/>
    </location>
</feature>
<dbReference type="InterPro" id="IPR006311">
    <property type="entry name" value="TAT_signal"/>
</dbReference>
<keyword evidence="3" id="KW-1185">Reference proteome</keyword>
<evidence type="ECO:0000256" key="1">
    <source>
        <dbReference type="SAM" id="MobiDB-lite"/>
    </source>
</evidence>
<dbReference type="SUPFAM" id="SSF53474">
    <property type="entry name" value="alpha/beta-Hydrolases"/>
    <property type="match status" value="1"/>
</dbReference>
<evidence type="ECO:0000313" key="2">
    <source>
        <dbReference type="EMBL" id="GAA3124086.1"/>
    </source>
</evidence>
<comment type="caution">
    <text evidence="2">The sequence shown here is derived from an EMBL/GenBank/DDBJ whole genome shotgun (WGS) entry which is preliminary data.</text>
</comment>
<dbReference type="EMBL" id="BAAAUT010000008">
    <property type="protein sequence ID" value="GAA3124086.1"/>
    <property type="molecule type" value="Genomic_DNA"/>
</dbReference>
<dbReference type="PROSITE" id="PS51318">
    <property type="entry name" value="TAT"/>
    <property type="match status" value="1"/>
</dbReference>
<evidence type="ECO:0000313" key="3">
    <source>
        <dbReference type="Proteomes" id="UP001500320"/>
    </source>
</evidence>
<reference evidence="3" key="1">
    <citation type="journal article" date="2019" name="Int. J. Syst. Evol. Microbiol.">
        <title>The Global Catalogue of Microorganisms (GCM) 10K type strain sequencing project: providing services to taxonomists for standard genome sequencing and annotation.</title>
        <authorList>
            <consortium name="The Broad Institute Genomics Platform"/>
            <consortium name="The Broad Institute Genome Sequencing Center for Infectious Disease"/>
            <person name="Wu L."/>
            <person name="Ma J."/>
        </authorList>
    </citation>
    <scope>NUCLEOTIDE SEQUENCE [LARGE SCALE GENOMIC DNA]</scope>
    <source>
        <strain evidence="3">JCM 9373</strain>
    </source>
</reference>
<dbReference type="Proteomes" id="UP001500320">
    <property type="component" value="Unassembled WGS sequence"/>
</dbReference>
<dbReference type="InterPro" id="IPR029058">
    <property type="entry name" value="AB_hydrolase_fold"/>
</dbReference>
<dbReference type="Gene3D" id="3.40.50.1820">
    <property type="entry name" value="alpha/beta hydrolase"/>
    <property type="match status" value="1"/>
</dbReference>
<accession>A0ABP6MUH1</accession>
<organism evidence="2 3">
    <name type="scientific">Planomonospora alba</name>
    <dbReference type="NCBI Taxonomy" id="161354"/>
    <lineage>
        <taxon>Bacteria</taxon>
        <taxon>Bacillati</taxon>
        <taxon>Actinomycetota</taxon>
        <taxon>Actinomycetes</taxon>
        <taxon>Streptosporangiales</taxon>
        <taxon>Streptosporangiaceae</taxon>
        <taxon>Planomonospora</taxon>
    </lineage>
</organism>
<name>A0ABP6MUH1_9ACTN</name>
<protein>
    <submittedName>
        <fullName evidence="2">Uncharacterized protein</fullName>
    </submittedName>
</protein>
<sequence>MDVERGVRGARQPSQTRENTLKRRSFLAAGGLTLLGLGGAAALAGPDGVRKAYGQIRCGRMPDPPEAPPGTLQRSTLDDRRVVIGIPPGTRGRIPVLVMLHGAAGDALTPFELYAVDRYLAAGGARFAVASIDDWPSADIAGDLLPYLDDCGLDTERIGLMGWSAGGAGALRLAAELGERKVAVVVAVAPAVTAAQAPLRELVDIPVWLGCGDRDGWAKQTETMLKGLKALGATAEGGVSDGCHNAAYRRRVLPEQISFVSRHIHLRPARTDGDGRSGADGT</sequence>